<proteinExistence type="predicted"/>
<evidence type="ECO:0000313" key="3">
    <source>
        <dbReference type="Proteomes" id="UP001564657"/>
    </source>
</evidence>
<dbReference type="RefSeq" id="WP_369705853.1">
    <property type="nucleotide sequence ID" value="NZ_JBGEWD010000032.1"/>
</dbReference>
<protein>
    <recommendedName>
        <fullName evidence="4">SbsA Ig-like domain-containing protein</fullName>
    </recommendedName>
</protein>
<feature type="non-terminal residue" evidence="2">
    <location>
        <position position="231"/>
    </location>
</feature>
<evidence type="ECO:0000256" key="1">
    <source>
        <dbReference type="SAM" id="SignalP"/>
    </source>
</evidence>
<gene>
    <name evidence="2" type="ORF">AB8U03_17550</name>
</gene>
<reference evidence="2 3" key="1">
    <citation type="submission" date="2024-08" db="EMBL/GenBank/DDBJ databases">
        <title>Clostridium lapicellarii sp. nov., and Clostridium renhuaiense sp. nov., two species isolated from the mud in a fermentation cellar used for producing sauce-flavour Chinese liquors.</title>
        <authorList>
            <person name="Yang F."/>
            <person name="Wang H."/>
            <person name="Chen L.Q."/>
            <person name="Zhou N."/>
            <person name="Lu J.J."/>
            <person name="Pu X.X."/>
            <person name="Wan B."/>
            <person name="Wang L."/>
            <person name="Liu S.J."/>
        </authorList>
    </citation>
    <scope>NUCLEOTIDE SEQUENCE [LARGE SCALE GENOMIC DNA]</scope>
    <source>
        <strain evidence="2 3">MT-5</strain>
    </source>
</reference>
<accession>A0ABV4BT36</accession>
<evidence type="ECO:0008006" key="4">
    <source>
        <dbReference type="Google" id="ProtNLM"/>
    </source>
</evidence>
<organism evidence="2 3">
    <name type="scientific">Clostridium moutaii</name>
    <dbReference type="NCBI Taxonomy" id="3240932"/>
    <lineage>
        <taxon>Bacteria</taxon>
        <taxon>Bacillati</taxon>
        <taxon>Bacillota</taxon>
        <taxon>Clostridia</taxon>
        <taxon>Eubacteriales</taxon>
        <taxon>Clostridiaceae</taxon>
        <taxon>Clostridium</taxon>
    </lineage>
</organism>
<dbReference type="Proteomes" id="UP001564657">
    <property type="component" value="Unassembled WGS sequence"/>
</dbReference>
<dbReference type="EMBL" id="JBGEWD010000032">
    <property type="protein sequence ID" value="MEY8001959.1"/>
    <property type="molecule type" value="Genomic_DNA"/>
</dbReference>
<comment type="caution">
    <text evidence="2">The sequence shown here is derived from an EMBL/GenBank/DDBJ whole genome shotgun (WGS) entry which is preliminary data.</text>
</comment>
<sequence length="231" mass="24655">MCKSIIPNVGRKIRRYSARLFTFLLIFVMLFSNTAQVWADTAPPYSYPDDTSVVGGSTINNASLIGVYLSDASNSDYSSSSGNYTASRELKAGIPNNASYPASQFNGADGNGVDLLPNFQIAFNENILGKSDQYSNYTNNKGLITLVKVNADATESSVASNVTMNNSLNGSLFVSPTTELEPSTSYKIKVSSGITADQTPATLTTNAYEILFKTKALTPSSDITGVTLDTT</sequence>
<evidence type="ECO:0000313" key="2">
    <source>
        <dbReference type="EMBL" id="MEY8001959.1"/>
    </source>
</evidence>
<feature type="chain" id="PRO_5046200593" description="SbsA Ig-like domain-containing protein" evidence="1">
    <location>
        <begin position="40"/>
        <end position="231"/>
    </location>
</feature>
<keyword evidence="1" id="KW-0732">Signal</keyword>
<name>A0ABV4BT36_9CLOT</name>
<keyword evidence="3" id="KW-1185">Reference proteome</keyword>
<feature type="signal peptide" evidence="1">
    <location>
        <begin position="1"/>
        <end position="39"/>
    </location>
</feature>